<keyword evidence="2" id="KW-1185">Reference proteome</keyword>
<keyword evidence="1" id="KW-0808">Transferase</keyword>
<reference evidence="2" key="1">
    <citation type="journal article" date="2022" name="Nat. Commun.">
        <title>Chromosome evolution and the genetic basis of agronomically important traits in greater yam.</title>
        <authorList>
            <person name="Bredeson J.V."/>
            <person name="Lyons J.B."/>
            <person name="Oniyinde I.O."/>
            <person name="Okereke N.R."/>
            <person name="Kolade O."/>
            <person name="Nnabue I."/>
            <person name="Nwadili C.O."/>
            <person name="Hribova E."/>
            <person name="Parker M."/>
            <person name="Nwogha J."/>
            <person name="Shu S."/>
            <person name="Carlson J."/>
            <person name="Kariba R."/>
            <person name="Muthemba S."/>
            <person name="Knop K."/>
            <person name="Barton G.J."/>
            <person name="Sherwood A.V."/>
            <person name="Lopez-Montes A."/>
            <person name="Asiedu R."/>
            <person name="Jamnadass R."/>
            <person name="Muchugi A."/>
            <person name="Goodstein D."/>
            <person name="Egesi C.N."/>
            <person name="Featherston J."/>
            <person name="Asfaw A."/>
            <person name="Simpson G.G."/>
            <person name="Dolezel J."/>
            <person name="Hendre P.S."/>
            <person name="Van Deynze A."/>
            <person name="Kumar P.L."/>
            <person name="Obidiegwu J.E."/>
            <person name="Bhattacharjee R."/>
            <person name="Rokhsar D.S."/>
        </authorList>
    </citation>
    <scope>NUCLEOTIDE SEQUENCE [LARGE SCALE GENOMIC DNA]</scope>
    <source>
        <strain evidence="2">cv. TDa95/00328</strain>
    </source>
</reference>
<proteinExistence type="predicted"/>
<evidence type="ECO:0000313" key="2">
    <source>
        <dbReference type="Proteomes" id="UP000827976"/>
    </source>
</evidence>
<evidence type="ECO:0000313" key="1">
    <source>
        <dbReference type="EMBL" id="KAH7662990.1"/>
    </source>
</evidence>
<dbReference type="EC" id="2.4.1.203" evidence="1"/>
<organism evidence="1 2">
    <name type="scientific">Dioscorea alata</name>
    <name type="common">Purple yam</name>
    <dbReference type="NCBI Taxonomy" id="55571"/>
    <lineage>
        <taxon>Eukaryota</taxon>
        <taxon>Viridiplantae</taxon>
        <taxon>Streptophyta</taxon>
        <taxon>Embryophyta</taxon>
        <taxon>Tracheophyta</taxon>
        <taxon>Spermatophyta</taxon>
        <taxon>Magnoliopsida</taxon>
        <taxon>Liliopsida</taxon>
        <taxon>Dioscoreales</taxon>
        <taxon>Dioscoreaceae</taxon>
        <taxon>Dioscorea</taxon>
    </lineage>
</organism>
<dbReference type="EMBL" id="CM037024">
    <property type="protein sequence ID" value="KAH7662990.1"/>
    <property type="molecule type" value="Genomic_DNA"/>
</dbReference>
<comment type="caution">
    <text evidence="1">The sequence shown here is derived from an EMBL/GenBank/DDBJ whole genome shotgun (WGS) entry which is preliminary data.</text>
</comment>
<name>A0ACB7UQG8_DIOAL</name>
<protein>
    <submittedName>
        <fullName evidence="1">Cis-zeatin O-glucosyltransferase protein</fullName>
        <ecNumber evidence="1">2.4.1.203</ecNumber>
    </submittedName>
</protein>
<sequence>MNNNNNNSNNKNTTILVIPFPAQGHLNQLLHLSLHLSTSGHFSSVHFAGSSIHNLQIISRFQGWPSSSLSTLHIHNFPLPPFSTPPPNPSSTFPEHLLPLFHSLSHLQPSLSSLLHSLSSSSKHLILIHDPLMSFAAKEALSLKTSTHIQVFKYRCTPCFYNLSFLPNQTSSDLALKQFPGCFSDTFLEFRTRRHNDKDAVEDGFIINTCEAIEGEIIEDFRRAKAGKRVFTIGPVHPLVVVGGAWRSECLDWLDKQVEKSVLYVAFGTSSMMSDEQIEELAIGLEKSEQKFIWVLRDADGGDVFADEQNADKRRRKLPQGYEERLKGVGMVVREWVPQLEILAHKAIGAFMSHCGWNSCMESLSFGVPILAWPMHSDQPWNATCVSENLKVGFMVRDWEHRMEVVSSMVIVEVVKRLMVSDEGMEVKKRARELGEQIRVGVSHGGSSWKEMQSFISYISS</sequence>
<dbReference type="Proteomes" id="UP000827976">
    <property type="component" value="Chromosome 14"/>
</dbReference>
<gene>
    <name evidence="1" type="ORF">IHE45_14G024200</name>
</gene>
<keyword evidence="1" id="KW-0328">Glycosyltransferase</keyword>
<accession>A0ACB7UQG8</accession>